<dbReference type="SUPFAM" id="SSF54427">
    <property type="entry name" value="NTF2-like"/>
    <property type="match status" value="1"/>
</dbReference>
<gene>
    <name evidence="1" type="ORF">NU887_18750</name>
</gene>
<keyword evidence="2" id="KW-1185">Reference proteome</keyword>
<evidence type="ECO:0000313" key="1">
    <source>
        <dbReference type="EMBL" id="MCR9017081.1"/>
    </source>
</evidence>
<proteinExistence type="predicted"/>
<dbReference type="PROSITE" id="PS51257">
    <property type="entry name" value="PROKAR_LIPOPROTEIN"/>
    <property type="match status" value="1"/>
</dbReference>
<dbReference type="InterPro" id="IPR032710">
    <property type="entry name" value="NTF2-like_dom_sf"/>
</dbReference>
<sequence>MKNAMLTGIIVLTMVGCESKQRYTQNSKEIETVKTIFDNYINGDWDAYKSHYADNAQIFINATENNPANIQELIAQQKIEIEGLSTYSIDTENQNLEMVLDDKGETWVNYWGVWKGTLAANQETFEIPIHITFEFVDGKIVKELGYWDNSKITLAMMQIQAAEAAKSKDTDPEQ</sequence>
<dbReference type="RefSeq" id="WP_258424924.1">
    <property type="nucleotide sequence ID" value="NZ_JANSUY010000023.1"/>
</dbReference>
<dbReference type="AlphaFoldDB" id="A0A9X2P6J5"/>
<dbReference type="Gene3D" id="3.10.450.50">
    <property type="match status" value="1"/>
</dbReference>
<name>A0A9X2P6J5_9BACT</name>
<organism evidence="1 2">
    <name type="scientific">Aquiflexum gelatinilyticum</name>
    <dbReference type="NCBI Taxonomy" id="2961943"/>
    <lineage>
        <taxon>Bacteria</taxon>
        <taxon>Pseudomonadati</taxon>
        <taxon>Bacteroidota</taxon>
        <taxon>Cytophagia</taxon>
        <taxon>Cytophagales</taxon>
        <taxon>Cyclobacteriaceae</taxon>
        <taxon>Aquiflexum</taxon>
    </lineage>
</organism>
<reference evidence="1" key="1">
    <citation type="submission" date="2022-08" db="EMBL/GenBank/DDBJ databases">
        <authorList>
            <person name="Zhang D."/>
        </authorList>
    </citation>
    <scope>NUCLEOTIDE SEQUENCE</scope>
    <source>
        <strain evidence="1">XJ19-11</strain>
    </source>
</reference>
<dbReference type="EMBL" id="JANSUY010000023">
    <property type="protein sequence ID" value="MCR9017081.1"/>
    <property type="molecule type" value="Genomic_DNA"/>
</dbReference>
<comment type="caution">
    <text evidence="1">The sequence shown here is derived from an EMBL/GenBank/DDBJ whole genome shotgun (WGS) entry which is preliminary data.</text>
</comment>
<accession>A0A9X2P6J5</accession>
<protein>
    <submittedName>
        <fullName evidence="1">Nuclear transport factor 2 family protein</fullName>
    </submittedName>
</protein>
<evidence type="ECO:0000313" key="2">
    <source>
        <dbReference type="Proteomes" id="UP001142175"/>
    </source>
</evidence>
<dbReference type="Proteomes" id="UP001142175">
    <property type="component" value="Unassembled WGS sequence"/>
</dbReference>